<evidence type="ECO:0000313" key="2">
    <source>
        <dbReference type="Proteomes" id="UP000294508"/>
    </source>
</evidence>
<organism evidence="1 2">
    <name type="scientific">Kribbella steppae</name>
    <dbReference type="NCBI Taxonomy" id="2512223"/>
    <lineage>
        <taxon>Bacteria</taxon>
        <taxon>Bacillati</taxon>
        <taxon>Actinomycetota</taxon>
        <taxon>Actinomycetes</taxon>
        <taxon>Propionibacteriales</taxon>
        <taxon>Kribbellaceae</taxon>
        <taxon>Kribbella</taxon>
    </lineage>
</organism>
<keyword evidence="2" id="KW-1185">Reference proteome</keyword>
<protein>
    <submittedName>
        <fullName evidence="1">Uncharacterized protein</fullName>
    </submittedName>
</protein>
<proteinExistence type="predicted"/>
<reference evidence="1 2" key="1">
    <citation type="journal article" date="2015" name="Stand. Genomic Sci.">
        <title>Genomic Encyclopedia of Bacterial and Archaeal Type Strains, Phase III: the genomes of soil and plant-associated and newly described type strains.</title>
        <authorList>
            <person name="Whitman W.B."/>
            <person name="Woyke T."/>
            <person name="Klenk H.P."/>
            <person name="Zhou Y."/>
            <person name="Lilburn T.G."/>
            <person name="Beck B.J."/>
            <person name="De Vos P."/>
            <person name="Vandamme P."/>
            <person name="Eisen J.A."/>
            <person name="Garrity G."/>
            <person name="Hugenholtz P."/>
            <person name="Kyrpides N.C."/>
        </authorList>
    </citation>
    <scope>NUCLEOTIDE SEQUENCE [LARGE SCALE GENOMIC DNA]</scope>
    <source>
        <strain evidence="1 2">VKM Ac-2572</strain>
    </source>
</reference>
<dbReference type="AlphaFoldDB" id="A0A4R2GXP3"/>
<gene>
    <name evidence="1" type="ORF">EV652_121118</name>
</gene>
<evidence type="ECO:0000313" key="1">
    <source>
        <dbReference type="EMBL" id="TCO15745.1"/>
    </source>
</evidence>
<dbReference type="Proteomes" id="UP000294508">
    <property type="component" value="Unassembled WGS sequence"/>
</dbReference>
<dbReference type="EMBL" id="SLWN01000021">
    <property type="protein sequence ID" value="TCO15745.1"/>
    <property type="molecule type" value="Genomic_DNA"/>
</dbReference>
<name>A0A4R2GXP3_9ACTN</name>
<accession>A0A4R2GXP3</accession>
<sequence length="120" mass="13789">MFDYRWSEVMLGRFTVRPADDGSNRFGVWDGAVNGWRATDIDDETEAHRIASDLDVQYDAHGPRPADAIRKVDPAQPVQRAQWQNGELDVWIRDNGEWLGRVRDKDGRVTWIPGTDLRPL</sequence>
<comment type="caution">
    <text evidence="1">The sequence shown here is derived from an EMBL/GenBank/DDBJ whole genome shotgun (WGS) entry which is preliminary data.</text>
</comment>